<dbReference type="InterPro" id="IPR039272">
    <property type="entry name" value="CLEC16A/TT9"/>
</dbReference>
<dbReference type="PANTHER" id="PTHR21481:SF0">
    <property type="entry name" value="PROTEIN CLEC16A"/>
    <property type="match status" value="1"/>
</dbReference>
<evidence type="ECO:0000313" key="3">
    <source>
        <dbReference type="EMBL" id="OII73986.1"/>
    </source>
</evidence>
<gene>
    <name evidence="3" type="ORF">cubi_02788</name>
</gene>
<accession>A0A1J4MIA7</accession>
<dbReference type="GeneID" id="39979578"/>
<dbReference type="GO" id="GO:1901096">
    <property type="term" value="P:regulation of autophagosome maturation"/>
    <property type="evidence" value="ECO:0007669"/>
    <property type="project" value="TreeGrafter"/>
</dbReference>
<dbReference type="InterPro" id="IPR019155">
    <property type="entry name" value="CLEC16A/TT9_N"/>
</dbReference>
<reference evidence="3 4" key="1">
    <citation type="submission" date="2016-10" db="EMBL/GenBank/DDBJ databases">
        <title>Reductive evolution of mitochondrial metabolism and differential evolution of invasion-related proteins in Cryptosporidium.</title>
        <authorList>
            <person name="Liu S."/>
            <person name="Roellig D.M."/>
            <person name="Guo Y."/>
            <person name="Li N."/>
            <person name="Frace M.A."/>
            <person name="Tang K."/>
            <person name="Zhang L."/>
            <person name="Feng Y."/>
            <person name="Xiao L."/>
        </authorList>
    </citation>
    <scope>NUCLEOTIDE SEQUENCE [LARGE SCALE GENOMIC DNA]</scope>
    <source>
        <strain evidence="3">39726</strain>
    </source>
</reference>
<comment type="caution">
    <text evidence="3">The sequence shown here is derived from an EMBL/GenBank/DDBJ whole genome shotgun (WGS) entry which is preliminary data.</text>
</comment>
<dbReference type="GO" id="GO:0007034">
    <property type="term" value="P:vacuolar transport"/>
    <property type="evidence" value="ECO:0007669"/>
    <property type="project" value="TreeGrafter"/>
</dbReference>
<evidence type="ECO:0000259" key="2">
    <source>
        <dbReference type="Pfam" id="PF09758"/>
    </source>
</evidence>
<dbReference type="EMBL" id="LRBP01000013">
    <property type="protein sequence ID" value="OII73986.1"/>
    <property type="molecule type" value="Genomic_DNA"/>
</dbReference>
<name>A0A1J4MIA7_9CRYT</name>
<sequence length="1207" mass="143195">MNYFSGKFCNLEDYKQLCGDILSYYSSLNKPRKLEKNQREHSILNISFDPKNFQLINSSKIFSEKEIVENIRTVAEVLIWEDQNEEQGYFEITCEFEIFSILVELVINIEVNYSIRKQSLQTLSIILQNIRNINILYYILSNNVITKLLNNTFRSGSLHNTSQNSYEIDLNISIISKEEEEEDELLSYYIALLRTLALRLNKETIRLFINNSTEFPLWKNACMYINHRDTMVRNTSRNVLLNILRIREKEIIDYIVLEEIKHFNYLGQIEEVIRNIEIDPNITQDLFRESFYSHENHSISIIQILISSLIKQIHQFGELAEKVDFGWPEIEEYMCLIINDQQESHPYDDETNEITQTVNMSPISATSPITLSYTETDSTNEYNSPIVNQLNPTFYDRLIKPLGKQVEIILDLMELFHEFVFLEIQSISWLFCNSILHQVFEMVLFQKITNEISYINQGISRNTLSIKIYLYITYQLILFLYNNNQNKVYDLLISNIWERFLKLGNQQTLFGNIFSTLINYLEQDSEFVLMFGLLSLYSIWGKKYEEKIKDAIIEDPPENSLSCNETTLSERKEKKKMEISTKKDLETSNIVPNLFQSFINNFSNFFHQKDDQESLIEEIYRTKNTENISLVEIEFTNPICSNLSLKQKQIHQRSFEKRRCKSLPRNWKCGQEDKNNFLYSLESSNTMMKACIKEKILKKDFESIISQSELLIKKEFQSFYSKLNFEILSHELNNQGLECLLFLAQFLEKIVSISKKNNYMTKLRPLCLFIVTFLTLGVIQDHETVRQSNYFQDFCSLLDTFMGYFKNITLRHIGDLLRRDLNTGEKYSIFNEIGNLNYMICENFLEWKDEDELLILRMFENYNNTILWTQKVISNFCILPLIRDSSSRKLSKRYLWNLIDTYPIFRWFPNNSCNLFVNEEGSGNSRSIFIDKLRSNYNNLQIFEIFCGLLKRFRRDKNSNNDLKDLNKDTEKKVNETELERSYGIDNNNCFRVLYKKMRILVETKSYRVSVIRAKKVNRPSNYGKNIQCNVIFDLSRKNLVLTSLLMKPEKKSIMLANLKIIRCKPVPIITRSYKTAIRYLVALLLRYRRHELEEDVILDDLLYELPLREDLLSSPNIFKGAIIQPRERKVNRRIYHLNNLLLPVYTRVLVDNRRGGFGEDLNFSDYALYMEFESKKKSQEFIKNLNELRRDEHVERLFEEYSSMFK</sequence>
<evidence type="ECO:0000313" key="4">
    <source>
        <dbReference type="Proteomes" id="UP000186176"/>
    </source>
</evidence>
<dbReference type="VEuPathDB" id="CryptoDB:cubi_02788"/>
<dbReference type="AlphaFoldDB" id="A0A1J4MIA7"/>
<dbReference type="PANTHER" id="PTHR21481">
    <property type="entry name" value="PROTEIN CLEC16A"/>
    <property type="match status" value="1"/>
</dbReference>
<keyword evidence="1" id="KW-0072">Autophagy</keyword>
<dbReference type="GO" id="GO:0005794">
    <property type="term" value="C:Golgi apparatus"/>
    <property type="evidence" value="ECO:0007669"/>
    <property type="project" value="TreeGrafter"/>
</dbReference>
<dbReference type="GO" id="GO:0016197">
    <property type="term" value="P:endosomal transport"/>
    <property type="evidence" value="ECO:0007669"/>
    <property type="project" value="TreeGrafter"/>
</dbReference>
<feature type="domain" description="FPL" evidence="2">
    <location>
        <begin position="71"/>
        <end position="244"/>
    </location>
</feature>
<proteinExistence type="predicted"/>
<evidence type="ECO:0000256" key="1">
    <source>
        <dbReference type="ARBA" id="ARBA00023006"/>
    </source>
</evidence>
<dbReference type="Pfam" id="PF09758">
    <property type="entry name" value="FPL"/>
    <property type="match status" value="1"/>
</dbReference>
<dbReference type="GO" id="GO:0005770">
    <property type="term" value="C:late endosome"/>
    <property type="evidence" value="ECO:0007669"/>
    <property type="project" value="TreeGrafter"/>
</dbReference>
<dbReference type="GO" id="GO:0006914">
    <property type="term" value="P:autophagy"/>
    <property type="evidence" value="ECO:0007669"/>
    <property type="project" value="UniProtKB-KW"/>
</dbReference>
<dbReference type="RefSeq" id="XP_028875206.1">
    <property type="nucleotide sequence ID" value="XM_029019799.1"/>
</dbReference>
<keyword evidence="4" id="KW-1185">Reference proteome</keyword>
<organism evidence="3 4">
    <name type="scientific">Cryptosporidium ubiquitum</name>
    <dbReference type="NCBI Taxonomy" id="857276"/>
    <lineage>
        <taxon>Eukaryota</taxon>
        <taxon>Sar</taxon>
        <taxon>Alveolata</taxon>
        <taxon>Apicomplexa</taxon>
        <taxon>Conoidasida</taxon>
        <taxon>Coccidia</taxon>
        <taxon>Eucoccidiorida</taxon>
        <taxon>Eimeriorina</taxon>
        <taxon>Cryptosporidiidae</taxon>
        <taxon>Cryptosporidium</taxon>
    </lineage>
</organism>
<protein>
    <recommendedName>
        <fullName evidence="2">FPL domain-containing protein</fullName>
    </recommendedName>
</protein>
<dbReference type="OrthoDB" id="294052at2759"/>
<dbReference type="Proteomes" id="UP000186176">
    <property type="component" value="Unassembled WGS sequence"/>
</dbReference>